<keyword evidence="3" id="KW-1133">Transmembrane helix</keyword>
<feature type="compositionally biased region" description="Basic and acidic residues" evidence="2">
    <location>
        <begin position="1888"/>
        <end position="1897"/>
    </location>
</feature>
<feature type="compositionally biased region" description="Polar residues" evidence="2">
    <location>
        <begin position="236"/>
        <end position="258"/>
    </location>
</feature>
<dbReference type="Proteomes" id="UP000244803">
    <property type="component" value="Chromosome 1"/>
</dbReference>
<feature type="compositionally biased region" description="Pro residues" evidence="2">
    <location>
        <begin position="413"/>
        <end position="424"/>
    </location>
</feature>
<evidence type="ECO:0000256" key="1">
    <source>
        <dbReference type="SAM" id="Coils"/>
    </source>
</evidence>
<evidence type="ECO:0000256" key="3">
    <source>
        <dbReference type="SAM" id="Phobius"/>
    </source>
</evidence>
<feature type="compositionally biased region" description="Polar residues" evidence="2">
    <location>
        <begin position="212"/>
        <end position="225"/>
    </location>
</feature>
<keyword evidence="3" id="KW-0812">Transmembrane</keyword>
<dbReference type="OrthoDB" id="329794at2759"/>
<sequence>MNKIRPESNDITLDCEEPVTIEDNENFQSIGSPRSIKYHKWKSINSFKILLIILLFYFVGYSEAHAGNPILKKSRNADLIDSFADVDLAPSKPFKGFEMPTKRPRFRVANPSKSARKYQSSDSDSSSDSSDSSDSDTETTDNVLSPQEQLSPEAKKVFSSSRSRRERPQARPRLSREQGVPGPFAKRLARPVESDAPPFTALKETKTPVTPPQQNRTPTAPTQENNLEEQDAYQLPDTTGKTQPNESSPVESTNNESNKLVDIPYIDDNPLGPPAEETSAGKPEENTLLKNLSDGDNQQQSPAAWDNPFGNQPNLQNPIETPVPQPNPWVNPNTQVNPEVTTSAEYNQAENPFSRPTPEGNTHTGDISLENVPNETIPVENQAPEFPPVQSNPNPPAPNNPLQGTAPQLHPVANPPTVPQPNPPVQNTNAEPTSAVENKNLNENAVPPVVEKTPKMNESPSAPPTQTRMSDVWDATESVTGPSANIFTSGSKPSFFNKNEVKQSSGFTTEDDFDLQEVERVNTNKIDPRITQQIDNEWLRKQKQSQMIGTQIPVATSYEYNRAAHVLEPKFESPKLLGGIIQTLTDKESKLRRMEKRKLKIQHDLNLYISKESANVVNMLNNGEVNKLQKVHPLVYMRLLEVFQTQHALDAVVKKDGDKVKKYDKSWYLNSSPTSKASFIEEIRRYSKDTDLYGKFKRPSKIDQSKENVYKKLELFHNDYICQRVVRENQYSQKVLRSLEQQSGLYVAPFYHNVVPGLGNLWLMKNFERYYMEAVRSKVTTFGKIAPLLVGKFMLMVENGTILPSTPSSQVAIHALTIMLALIMDGVKEPSMFLGKNKFYGFMSLCDSNCADLIFEEKGKKDDLASKQVEFLKWVLTFHSEDLILIDTYAQRIVLNNMYAVTREDIYRTSPRNIQLRIQSEFSSPRVRRRESFLELNEEDKDKDDEDGETTDGSEDYDSFVELESELTNNRERELRDFNRRLLEQHGEKKRQEYRKMQLEKVLEQQRKEVQKQQEAKESDTFQKAMKEREKILKMAEERASKPRPRQDASGEKTLFVKEVRNKEEEENENEMEERKSNKDKNVYHNVKSKLESLGSTYDLFLKRFMSGYHAPGRGVDSDGTSDEIVPFHVFVPSNKTTGGYDGQFLDVVQTLTDLVNLAHNDCNAYYHSLNTFLMIRTIHGAVHSFESGKTKNISGSRTLGSLFRWLNTDSNRYLSHVPKKYLPFTSLSLQLLFFFQELVESYNYSISNYLTNFFRSLSKKKAKRSFRRPRRFSNLNRSLDTYVIYDQSRYHASLQTVKQLVDMFKDKFLSKPSIPSPIIQYMAVFIGLWAQSDSEKFTLSERGAQRAKKMFFLAFLSNQTSLADMATKMVLNNCKGLRTLHLGCVSRVSSTNRDCKQISVRVKKSRLRNIFRIIEATSIDPLDVIRIASDTCRRCAANLLVRPQVGAPVISYLELEKEGSEDSNSDASSSTESDDFDEDRAAGKEPNKKSDNKKSESDKEVKEKQGVTPANPEGSWTDMFKNKSKKERTEEEEMELPHFVDRLMLHSEITHRVHCYETRKELVKSLITALAATKDEMDARQIVTNVFAQYRTIEVVQSGMASSIHRLICPYMIDAPDSVRVPLQTSIIKYAVSKVAKKVSVDLNFKELFKGLTSKVDLLVPTPDGYAPLPDIPGCVFVGSRKYNGVYFAGGYAPFPKIDKPTNIMLKPGEGRLVYDGDNFVPELRALSDVSDLQSINVVHERDFDKYVYQVRGEKGPVMVTERKFALEYPNFVVRAHVIVTAKALMKMGFDMGRVIWCGDKYGWVADFVLNDLVPVSDVPVYNGHYWLLSSQLSVKDVVGSVPVRFVNQSYRQPATVSVSIDEDEEHLGDKPVRALNVEIRASGKKVGELKSHGSESEESLSDEDEEAAELLMSSGGDSVSATPGAVKSVRSAVFNPENHKLTLDLDMPDFVFSG</sequence>
<feature type="compositionally biased region" description="Basic and acidic residues" evidence="2">
    <location>
        <begin position="1480"/>
        <end position="1506"/>
    </location>
</feature>
<feature type="region of interest" description="Disordered" evidence="2">
    <location>
        <begin position="1457"/>
        <end position="1535"/>
    </location>
</feature>
<evidence type="ECO:0000256" key="2">
    <source>
        <dbReference type="SAM" id="MobiDB-lite"/>
    </source>
</evidence>
<feature type="compositionally biased region" description="Low complexity" evidence="2">
    <location>
        <begin position="120"/>
        <end position="130"/>
    </location>
</feature>
<gene>
    <name evidence="4" type="ORF">MACJ_000930</name>
</gene>
<proteinExistence type="predicted"/>
<feature type="region of interest" description="Disordered" evidence="2">
    <location>
        <begin position="1060"/>
        <end position="1081"/>
    </location>
</feature>
<feature type="compositionally biased region" description="Polar residues" evidence="2">
    <location>
        <begin position="339"/>
        <end position="351"/>
    </location>
</feature>
<feature type="transmembrane region" description="Helical" evidence="3">
    <location>
        <begin position="44"/>
        <end position="62"/>
    </location>
</feature>
<feature type="coiled-coil region" evidence="1">
    <location>
        <begin position="989"/>
        <end position="1020"/>
    </location>
</feature>
<dbReference type="EMBL" id="CP056065">
    <property type="protein sequence ID" value="UKJ88486.2"/>
    <property type="molecule type" value="Genomic_DNA"/>
</dbReference>
<evidence type="ECO:0000313" key="4">
    <source>
        <dbReference type="EMBL" id="UKJ88486.2"/>
    </source>
</evidence>
<keyword evidence="3" id="KW-0472">Membrane</keyword>
<accession>A0A976QS36</accession>
<feature type="region of interest" description="Disordered" evidence="2">
    <location>
        <begin position="94"/>
        <end position="438"/>
    </location>
</feature>
<evidence type="ECO:0000313" key="5">
    <source>
        <dbReference type="Proteomes" id="UP000244803"/>
    </source>
</evidence>
<keyword evidence="1" id="KW-0175">Coiled coil</keyword>
<feature type="compositionally biased region" description="Polar residues" evidence="2">
    <location>
        <begin position="288"/>
        <end position="302"/>
    </location>
</feature>
<feature type="compositionally biased region" description="Acidic residues" evidence="2">
    <location>
        <begin position="1898"/>
        <end position="1910"/>
    </location>
</feature>
<dbReference type="CDD" id="cd22249">
    <property type="entry name" value="UDM1_RNF168_RNF169-like"/>
    <property type="match status" value="1"/>
</dbReference>
<feature type="region of interest" description="Disordered" evidence="2">
    <location>
        <begin position="929"/>
        <end position="961"/>
    </location>
</feature>
<feature type="compositionally biased region" description="Polar residues" evidence="2">
    <location>
        <begin position="309"/>
        <end position="319"/>
    </location>
</feature>
<feature type="compositionally biased region" description="Polar residues" evidence="2">
    <location>
        <begin position="140"/>
        <end position="150"/>
    </location>
</feature>
<name>A0A976QS36_THEOR</name>
<feature type="region of interest" description="Disordered" evidence="2">
    <location>
        <begin position="1888"/>
        <end position="1925"/>
    </location>
</feature>
<protein>
    <submittedName>
        <fullName evidence="4">Uncharacterized protein</fullName>
    </submittedName>
</protein>
<reference evidence="4" key="1">
    <citation type="submission" date="2022-07" db="EMBL/GenBank/DDBJ databases">
        <title>Evaluation of T. orientalis genome assembly methods using nanopore sequencing and analysis of variation between genomes.</title>
        <authorList>
            <person name="Yam J."/>
            <person name="Micallef M.L."/>
            <person name="Liu M."/>
            <person name="Djordjevic S.P."/>
            <person name="Bogema D.R."/>
            <person name="Jenkins C."/>
        </authorList>
    </citation>
    <scope>NUCLEOTIDE SEQUENCE</scope>
    <source>
        <strain evidence="4">Fish Creek</strain>
    </source>
</reference>
<feature type="compositionally biased region" description="Acidic residues" evidence="2">
    <location>
        <begin position="936"/>
        <end position="961"/>
    </location>
</feature>
<organism evidence="4 5">
    <name type="scientific">Theileria orientalis</name>
    <dbReference type="NCBI Taxonomy" id="68886"/>
    <lineage>
        <taxon>Eukaryota</taxon>
        <taxon>Sar</taxon>
        <taxon>Alveolata</taxon>
        <taxon>Apicomplexa</taxon>
        <taxon>Aconoidasida</taxon>
        <taxon>Piroplasmida</taxon>
        <taxon>Theileriidae</taxon>
        <taxon>Theileria</taxon>
    </lineage>
</organism>